<proteinExistence type="predicted"/>
<reference evidence="1" key="1">
    <citation type="journal article" date="2019" name="bioRxiv">
        <title>The Genome of the Zebra Mussel, Dreissena polymorpha: A Resource for Invasive Species Research.</title>
        <authorList>
            <person name="McCartney M.A."/>
            <person name="Auch B."/>
            <person name="Kono T."/>
            <person name="Mallez S."/>
            <person name="Zhang Y."/>
            <person name="Obille A."/>
            <person name="Becker A."/>
            <person name="Abrahante J.E."/>
            <person name="Garbe J."/>
            <person name="Badalamenti J.P."/>
            <person name="Herman A."/>
            <person name="Mangelson H."/>
            <person name="Liachko I."/>
            <person name="Sullivan S."/>
            <person name="Sone E.D."/>
            <person name="Koren S."/>
            <person name="Silverstein K.A.T."/>
            <person name="Beckman K.B."/>
            <person name="Gohl D.M."/>
        </authorList>
    </citation>
    <scope>NUCLEOTIDE SEQUENCE</scope>
    <source>
        <strain evidence="1">Duluth1</strain>
        <tissue evidence="1">Whole animal</tissue>
    </source>
</reference>
<name>A0A9D4JGC0_DREPO</name>
<evidence type="ECO:0000313" key="1">
    <source>
        <dbReference type="EMBL" id="KAH3808969.1"/>
    </source>
</evidence>
<dbReference type="AlphaFoldDB" id="A0A9D4JGC0"/>
<keyword evidence="2" id="KW-1185">Reference proteome</keyword>
<dbReference type="Proteomes" id="UP000828390">
    <property type="component" value="Unassembled WGS sequence"/>
</dbReference>
<evidence type="ECO:0000313" key="2">
    <source>
        <dbReference type="Proteomes" id="UP000828390"/>
    </source>
</evidence>
<organism evidence="1 2">
    <name type="scientific">Dreissena polymorpha</name>
    <name type="common">Zebra mussel</name>
    <name type="synonym">Mytilus polymorpha</name>
    <dbReference type="NCBI Taxonomy" id="45954"/>
    <lineage>
        <taxon>Eukaryota</taxon>
        <taxon>Metazoa</taxon>
        <taxon>Spiralia</taxon>
        <taxon>Lophotrochozoa</taxon>
        <taxon>Mollusca</taxon>
        <taxon>Bivalvia</taxon>
        <taxon>Autobranchia</taxon>
        <taxon>Heteroconchia</taxon>
        <taxon>Euheterodonta</taxon>
        <taxon>Imparidentia</taxon>
        <taxon>Neoheterodontei</taxon>
        <taxon>Myida</taxon>
        <taxon>Dreissenoidea</taxon>
        <taxon>Dreissenidae</taxon>
        <taxon>Dreissena</taxon>
    </lineage>
</organism>
<reference evidence="1" key="2">
    <citation type="submission" date="2020-11" db="EMBL/GenBank/DDBJ databases">
        <authorList>
            <person name="McCartney M.A."/>
            <person name="Auch B."/>
            <person name="Kono T."/>
            <person name="Mallez S."/>
            <person name="Becker A."/>
            <person name="Gohl D.M."/>
            <person name="Silverstein K.A.T."/>
            <person name="Koren S."/>
            <person name="Bechman K.B."/>
            <person name="Herman A."/>
            <person name="Abrahante J.E."/>
            <person name="Garbe J."/>
        </authorList>
    </citation>
    <scope>NUCLEOTIDE SEQUENCE</scope>
    <source>
        <strain evidence="1">Duluth1</strain>
        <tissue evidence="1">Whole animal</tissue>
    </source>
</reference>
<sequence length="64" mass="7487">MDNKIALNNQYRQPSWTLPAPFRDDYRVLYSVRSSVRLHRLHSRPVDSKDCYDPGVQIRDGLLG</sequence>
<accession>A0A9D4JGC0</accession>
<gene>
    <name evidence="1" type="ORF">DPMN_137331</name>
</gene>
<dbReference type="EMBL" id="JAIWYP010000006">
    <property type="protein sequence ID" value="KAH3808969.1"/>
    <property type="molecule type" value="Genomic_DNA"/>
</dbReference>
<protein>
    <submittedName>
        <fullName evidence="1">Uncharacterized protein</fullName>
    </submittedName>
</protein>
<comment type="caution">
    <text evidence="1">The sequence shown here is derived from an EMBL/GenBank/DDBJ whole genome shotgun (WGS) entry which is preliminary data.</text>
</comment>